<dbReference type="Gene3D" id="1.10.287.130">
    <property type="match status" value="1"/>
</dbReference>
<dbReference type="KEGG" id="pdj:D0907_16025"/>
<dbReference type="Proteomes" id="UP000264605">
    <property type="component" value="Chromosome"/>
</dbReference>
<evidence type="ECO:0000256" key="2">
    <source>
        <dbReference type="ARBA" id="ARBA00012438"/>
    </source>
</evidence>
<evidence type="ECO:0000259" key="4">
    <source>
        <dbReference type="PROSITE" id="PS50109"/>
    </source>
</evidence>
<dbReference type="InterPro" id="IPR004358">
    <property type="entry name" value="Sig_transdc_His_kin-like_C"/>
</dbReference>
<dbReference type="Pfam" id="PF02518">
    <property type="entry name" value="HATPase_c"/>
    <property type="match status" value="1"/>
</dbReference>
<dbReference type="InterPro" id="IPR005467">
    <property type="entry name" value="His_kinase_dom"/>
</dbReference>
<accession>A0AAD0WE44</accession>
<evidence type="ECO:0000313" key="5">
    <source>
        <dbReference type="EMBL" id="AXV66696.1"/>
    </source>
</evidence>
<evidence type="ECO:0000313" key="6">
    <source>
        <dbReference type="Proteomes" id="UP000264605"/>
    </source>
</evidence>
<sequence length="429" mass="48324">MGAKLSLEKRVKRYYSVVLIALFTLGIALTLSLKLDWFASISLLLPFIGVSAFALIKSYRLITDVVERFGLQLDALANDESNSWHLAFYESGRVASLKNDFAKLSDKIAKNKRHYMQTEEFVFEFASMLDLPIVILDPHSLVYFSNRAFLNSIQNSNIEGKTASELGLTLQDGQWQQQKSAPFTQRFQIASQTFWRAGRSFELLTFFSIEKQLRENEQLVWQRLIRVLNHEVRNSLTPIYSMSQSLQTMKRQGQISNHDDLAQDMLQVIEKRAQHLLDFVSSYSAFAKLPPANKQPISNEQLNTRLTAIFPELVINSSEKLHFSADLGQLEQALINLIKNAFEAGSNSAPSLTWSRQGDNLNIEIRDQGCGIQNPDNLFVPFYSTKANGTGIGLIITRELIRNQGGELTLTSQPAHGTQAKVSVPCSTI</sequence>
<gene>
    <name evidence="5" type="ORF">D0907_16025</name>
</gene>
<keyword evidence="3" id="KW-0472">Membrane</keyword>
<dbReference type="PROSITE" id="PS50109">
    <property type="entry name" value="HIS_KIN"/>
    <property type="match status" value="1"/>
</dbReference>
<proteinExistence type="predicted"/>
<dbReference type="SMART" id="SM00387">
    <property type="entry name" value="HATPase_c"/>
    <property type="match status" value="1"/>
</dbReference>
<dbReference type="PANTHER" id="PTHR43065:SF51">
    <property type="entry name" value="HISTIDINE KINASE"/>
    <property type="match status" value="1"/>
</dbReference>
<dbReference type="PANTHER" id="PTHR43065">
    <property type="entry name" value="SENSOR HISTIDINE KINASE"/>
    <property type="match status" value="1"/>
</dbReference>
<reference evidence="5 6" key="1">
    <citation type="submission" date="2018-08" db="EMBL/GenBank/DDBJ databases">
        <title>Draft genome sequence of Pseudoalteromonas donghaensis HJ51.</title>
        <authorList>
            <person name="Oh J."/>
            <person name="Roh D."/>
        </authorList>
    </citation>
    <scope>NUCLEOTIDE SEQUENCE [LARGE SCALE GENOMIC DNA]</scope>
    <source>
        <strain evidence="5 6">HJ51</strain>
    </source>
</reference>
<dbReference type="InterPro" id="IPR003594">
    <property type="entry name" value="HATPase_dom"/>
</dbReference>
<dbReference type="PRINTS" id="PR00344">
    <property type="entry name" value="BCTRLSENSOR"/>
</dbReference>
<keyword evidence="5" id="KW-0808">Transferase</keyword>
<keyword evidence="5" id="KW-0418">Kinase</keyword>
<dbReference type="SUPFAM" id="SSF47384">
    <property type="entry name" value="Homodimeric domain of signal transducing histidine kinase"/>
    <property type="match status" value="1"/>
</dbReference>
<dbReference type="GO" id="GO:0000155">
    <property type="term" value="F:phosphorelay sensor kinase activity"/>
    <property type="evidence" value="ECO:0007669"/>
    <property type="project" value="InterPro"/>
</dbReference>
<name>A0AAD0WE44_9GAMM</name>
<evidence type="ECO:0000256" key="3">
    <source>
        <dbReference type="SAM" id="Phobius"/>
    </source>
</evidence>
<dbReference type="EC" id="2.7.13.3" evidence="2"/>
<keyword evidence="3" id="KW-0812">Transmembrane</keyword>
<feature type="transmembrane region" description="Helical" evidence="3">
    <location>
        <begin position="37"/>
        <end position="56"/>
    </location>
</feature>
<protein>
    <recommendedName>
        <fullName evidence="2">histidine kinase</fullName>
        <ecNumber evidence="2">2.7.13.3</ecNumber>
    </recommendedName>
</protein>
<evidence type="ECO:0000256" key="1">
    <source>
        <dbReference type="ARBA" id="ARBA00000085"/>
    </source>
</evidence>
<feature type="domain" description="Histidine kinase" evidence="4">
    <location>
        <begin position="227"/>
        <end position="428"/>
    </location>
</feature>
<dbReference type="EMBL" id="CP032090">
    <property type="protein sequence ID" value="AXV66696.1"/>
    <property type="molecule type" value="Genomic_DNA"/>
</dbReference>
<dbReference type="InterPro" id="IPR036890">
    <property type="entry name" value="HATPase_C_sf"/>
</dbReference>
<organism evidence="5 6">
    <name type="scientific">Pseudoalteromonas lipolytica</name>
    <dbReference type="NCBI Taxonomy" id="570156"/>
    <lineage>
        <taxon>Bacteria</taxon>
        <taxon>Pseudomonadati</taxon>
        <taxon>Pseudomonadota</taxon>
        <taxon>Gammaproteobacteria</taxon>
        <taxon>Alteromonadales</taxon>
        <taxon>Pseudoalteromonadaceae</taxon>
        <taxon>Pseudoalteromonas</taxon>
    </lineage>
</organism>
<dbReference type="RefSeq" id="WP_118844746.1">
    <property type="nucleotide sequence ID" value="NZ_CP032090.1"/>
</dbReference>
<dbReference type="SUPFAM" id="SSF55874">
    <property type="entry name" value="ATPase domain of HSP90 chaperone/DNA topoisomerase II/histidine kinase"/>
    <property type="match status" value="1"/>
</dbReference>
<comment type="catalytic activity">
    <reaction evidence="1">
        <text>ATP + protein L-histidine = ADP + protein N-phospho-L-histidine.</text>
        <dbReference type="EC" id="2.7.13.3"/>
    </reaction>
</comment>
<dbReference type="AlphaFoldDB" id="A0AAD0WE44"/>
<keyword evidence="3" id="KW-1133">Transmembrane helix</keyword>
<dbReference type="GeneID" id="99506989"/>
<dbReference type="Gene3D" id="3.30.565.10">
    <property type="entry name" value="Histidine kinase-like ATPase, C-terminal domain"/>
    <property type="match status" value="1"/>
</dbReference>
<feature type="transmembrane region" description="Helical" evidence="3">
    <location>
        <begin position="14"/>
        <end position="31"/>
    </location>
</feature>
<dbReference type="InterPro" id="IPR036097">
    <property type="entry name" value="HisK_dim/P_sf"/>
</dbReference>